<organism evidence="1 2">
    <name type="scientific">Anopheles minimus</name>
    <dbReference type="NCBI Taxonomy" id="112268"/>
    <lineage>
        <taxon>Eukaryota</taxon>
        <taxon>Metazoa</taxon>
        <taxon>Ecdysozoa</taxon>
        <taxon>Arthropoda</taxon>
        <taxon>Hexapoda</taxon>
        <taxon>Insecta</taxon>
        <taxon>Pterygota</taxon>
        <taxon>Neoptera</taxon>
        <taxon>Endopterygota</taxon>
        <taxon>Diptera</taxon>
        <taxon>Nematocera</taxon>
        <taxon>Culicoidea</taxon>
        <taxon>Culicidae</taxon>
        <taxon>Anophelinae</taxon>
        <taxon>Anopheles</taxon>
    </lineage>
</organism>
<reference evidence="2" key="1">
    <citation type="submission" date="2013-03" db="EMBL/GenBank/DDBJ databases">
        <title>The Genome Sequence of Anopheles minimus MINIMUS1.</title>
        <authorList>
            <consortium name="The Broad Institute Genomics Platform"/>
            <person name="Neafsey D.E."/>
            <person name="Walton C."/>
            <person name="Walker B."/>
            <person name="Young S.K."/>
            <person name="Zeng Q."/>
            <person name="Gargeya S."/>
            <person name="Fitzgerald M."/>
            <person name="Haas B."/>
            <person name="Abouelleil A."/>
            <person name="Allen A.W."/>
            <person name="Alvarado L."/>
            <person name="Arachchi H.M."/>
            <person name="Berlin A.M."/>
            <person name="Chapman S.B."/>
            <person name="Gainer-Dewar J."/>
            <person name="Goldberg J."/>
            <person name="Griggs A."/>
            <person name="Gujja S."/>
            <person name="Hansen M."/>
            <person name="Howarth C."/>
            <person name="Imamovic A."/>
            <person name="Ireland A."/>
            <person name="Larimer J."/>
            <person name="McCowan C."/>
            <person name="Murphy C."/>
            <person name="Pearson M."/>
            <person name="Poon T.W."/>
            <person name="Priest M."/>
            <person name="Roberts A."/>
            <person name="Saif S."/>
            <person name="Shea T."/>
            <person name="Sisk P."/>
            <person name="Sykes S."/>
            <person name="Wortman J."/>
            <person name="Nusbaum C."/>
            <person name="Birren B."/>
        </authorList>
    </citation>
    <scope>NUCLEOTIDE SEQUENCE [LARGE SCALE GENOMIC DNA]</scope>
    <source>
        <strain evidence="2">MINIMUS1</strain>
    </source>
</reference>
<dbReference type="EnsemblMetazoa" id="AMIN001742-RA">
    <property type="protein sequence ID" value="AMIN001742-PA"/>
    <property type="gene ID" value="AMIN001742"/>
</dbReference>
<proteinExistence type="predicted"/>
<dbReference type="Proteomes" id="UP000075920">
    <property type="component" value="Unassembled WGS sequence"/>
</dbReference>
<sequence>RHRGGHPYRQPTPGAAVLPCSTISKRINQKPPTGTGNTDGHVRLLRKPCWPVKSGQCDKSDTALQANYTRLQPGGAVQHYQGLAGDRPNTTGAAGVYATAGKLPGTNHRAHDRNQRTLASETSAWIIIQKHGPPVLRVTAQLPM</sequence>
<evidence type="ECO:0000313" key="1">
    <source>
        <dbReference type="EnsemblMetazoa" id="AMIN001742-PA"/>
    </source>
</evidence>
<dbReference type="VEuPathDB" id="VectorBase:AMIN001742"/>
<protein>
    <submittedName>
        <fullName evidence="1">Uncharacterized protein</fullName>
    </submittedName>
</protein>
<dbReference type="AlphaFoldDB" id="A0A182VUJ9"/>
<name>A0A182VUJ9_9DIPT</name>
<keyword evidence="2" id="KW-1185">Reference proteome</keyword>
<reference evidence="1" key="2">
    <citation type="submission" date="2020-05" db="UniProtKB">
        <authorList>
            <consortium name="EnsemblMetazoa"/>
        </authorList>
    </citation>
    <scope>IDENTIFICATION</scope>
    <source>
        <strain evidence="1">MINIMUS1</strain>
    </source>
</reference>
<evidence type="ECO:0000313" key="2">
    <source>
        <dbReference type="Proteomes" id="UP000075920"/>
    </source>
</evidence>
<accession>A0A182VUJ9</accession>